<dbReference type="CDD" id="cd00112">
    <property type="entry name" value="LDLa"/>
    <property type="match status" value="1"/>
</dbReference>
<dbReference type="EMBL" id="JBFDAA010000001">
    <property type="protein sequence ID" value="KAL1140516.1"/>
    <property type="molecule type" value="Genomic_DNA"/>
</dbReference>
<comment type="caution">
    <text evidence="3">The sequence shown here is derived from an EMBL/GenBank/DDBJ whole genome shotgun (WGS) entry which is preliminary data.</text>
</comment>
<proteinExistence type="predicted"/>
<dbReference type="PROSITE" id="PS50068">
    <property type="entry name" value="LDLRA_2"/>
    <property type="match status" value="1"/>
</dbReference>
<name>A0ABD0YX30_9HEMI</name>
<feature type="disulfide bond" evidence="2">
    <location>
        <begin position="216"/>
        <end position="228"/>
    </location>
</feature>
<comment type="caution">
    <text evidence="2">Lacks conserved residue(s) required for the propagation of feature annotation.</text>
</comment>
<keyword evidence="1 2" id="KW-1015">Disulfide bond</keyword>
<organism evidence="3 4">
    <name type="scientific">Ranatra chinensis</name>
    <dbReference type="NCBI Taxonomy" id="642074"/>
    <lineage>
        <taxon>Eukaryota</taxon>
        <taxon>Metazoa</taxon>
        <taxon>Ecdysozoa</taxon>
        <taxon>Arthropoda</taxon>
        <taxon>Hexapoda</taxon>
        <taxon>Insecta</taxon>
        <taxon>Pterygota</taxon>
        <taxon>Neoptera</taxon>
        <taxon>Paraneoptera</taxon>
        <taxon>Hemiptera</taxon>
        <taxon>Heteroptera</taxon>
        <taxon>Panheteroptera</taxon>
        <taxon>Nepomorpha</taxon>
        <taxon>Nepidae</taxon>
        <taxon>Ranatrinae</taxon>
        <taxon>Ranatra</taxon>
    </lineage>
</organism>
<evidence type="ECO:0000313" key="3">
    <source>
        <dbReference type="EMBL" id="KAL1140516.1"/>
    </source>
</evidence>
<dbReference type="InterPro" id="IPR002172">
    <property type="entry name" value="LDrepeatLR_classA_rpt"/>
</dbReference>
<feature type="disulfide bond" evidence="2">
    <location>
        <begin position="223"/>
        <end position="241"/>
    </location>
</feature>
<dbReference type="Gene3D" id="4.10.400.10">
    <property type="entry name" value="Low-density Lipoprotein Receptor"/>
    <property type="match status" value="1"/>
</dbReference>
<reference evidence="3 4" key="1">
    <citation type="submission" date="2024-07" db="EMBL/GenBank/DDBJ databases">
        <title>Chromosome-level genome assembly of the water stick insect Ranatra chinensis (Heteroptera: Nepidae).</title>
        <authorList>
            <person name="Liu X."/>
        </authorList>
    </citation>
    <scope>NUCLEOTIDE SEQUENCE [LARGE SCALE GENOMIC DNA]</scope>
    <source>
        <strain evidence="3">Cailab_2021Rc</strain>
        <tissue evidence="3">Muscle</tissue>
    </source>
</reference>
<dbReference type="InterPro" id="IPR036055">
    <property type="entry name" value="LDL_receptor-like_sf"/>
</dbReference>
<accession>A0ABD0YX30</accession>
<sequence length="259" mass="28372">MSEGLHDMQELYCDHPQLLRLKTASKRRNTFHKNKKQVTTGISTCNSTLLWTGQPMKFFTASNPTPPGHKHLDIPSGVHATGCGRKDRPSTATQIGSLHSDGHPATNLGLLSIQRRGGGGGESTVGVYKPQCHSVDVGGIEVVKMVLKSFRYGKRFGLGCYNADVISKCRCMCCRVCWDVEGFDPREGVMLGAWIVFAAGLLTVGRGVDSIASATCRVSEFFCDTGQCVALDRFCDGSDDCGDKSDEPRYCSRKYRYTR</sequence>
<dbReference type="SUPFAM" id="SSF57424">
    <property type="entry name" value="LDL receptor-like module"/>
    <property type="match status" value="1"/>
</dbReference>
<dbReference type="PROSITE" id="PS01209">
    <property type="entry name" value="LDLRA_1"/>
    <property type="match status" value="1"/>
</dbReference>
<dbReference type="Pfam" id="PF00057">
    <property type="entry name" value="Ldl_recept_a"/>
    <property type="match status" value="1"/>
</dbReference>
<evidence type="ECO:0000313" key="4">
    <source>
        <dbReference type="Proteomes" id="UP001558652"/>
    </source>
</evidence>
<dbReference type="Proteomes" id="UP001558652">
    <property type="component" value="Unassembled WGS sequence"/>
</dbReference>
<keyword evidence="4" id="KW-1185">Reference proteome</keyword>
<evidence type="ECO:0000256" key="1">
    <source>
        <dbReference type="ARBA" id="ARBA00023157"/>
    </source>
</evidence>
<dbReference type="InterPro" id="IPR023415">
    <property type="entry name" value="LDLR_class-A_CS"/>
</dbReference>
<dbReference type="AlphaFoldDB" id="A0ABD0YX30"/>
<dbReference type="SMART" id="SM00192">
    <property type="entry name" value="LDLa"/>
    <property type="match status" value="1"/>
</dbReference>
<protein>
    <submittedName>
        <fullName evidence="3">Uncharacterized protein</fullName>
    </submittedName>
</protein>
<gene>
    <name evidence="3" type="ORF">AAG570_000446</name>
</gene>
<evidence type="ECO:0000256" key="2">
    <source>
        <dbReference type="PROSITE-ProRule" id="PRU00124"/>
    </source>
</evidence>